<dbReference type="InterPro" id="IPR011010">
    <property type="entry name" value="DNA_brk_join_enz"/>
</dbReference>
<dbReference type="Proteomes" id="UP000464624">
    <property type="component" value="Chromosome"/>
</dbReference>
<gene>
    <name evidence="1" type="ORF">MYXE_34610</name>
</gene>
<dbReference type="AlphaFoldDB" id="A0AAD1H2K6"/>
<evidence type="ECO:0008006" key="3">
    <source>
        <dbReference type="Google" id="ProtNLM"/>
    </source>
</evidence>
<evidence type="ECO:0000313" key="2">
    <source>
        <dbReference type="Proteomes" id="UP000464624"/>
    </source>
</evidence>
<evidence type="ECO:0000313" key="1">
    <source>
        <dbReference type="EMBL" id="BBU23671.1"/>
    </source>
</evidence>
<sequence>MTAALATSFTAIADSLAAADIVIADSELENLLQRADAAKPRSRQSLAAYLMEQATPWTTPNPHCPYAFARMAYLLWQSDYPVQPVACAQCGRITPKLDRVIDGARCCGWCASRRTQHICERCGRLGHRVTTTETGGLCRRCYQKDPARRETCGGCGQSHVPSKRTAEGLPLCGNCARPKYVCVGCGRTDHAKKLTSAGPLCQRCYDAPARACGQCGTVGPIAVRAQRGLKDLCFRCADNPYARCAICGHQCPVHTRWPVGPVCLRCYRRTIAYPETCAACGDTKVLIALDATGARVCGSCANVSIDYTCRSCGHSGPQHYAGMCLRCSVVQATRLLITVDGTMRPELEQLPVILADRGQPASTLRWLSKPAAESVLHTLAADPEPLSHATLDQCPPTNTRHWVRAMLVEANILPRRDEPIERFETWVNELTAGLPARQSSLIGPYARWAVLRAARRRARRRGYTTGAADSGRERIRTAVRLLDHLDEQGIQVGDLTQPMLDGWTAGNAQRSANIAGFIHWLAQRRITASDLKVVLQRPALPSEIVCEDAHHERIDRLLDGDGAQDLSTRVAGLLVLLYGARLTQIQQLTTGDITTSAGSTLIKLAQHPLQLPAPVGALVNELAAAARNERRARTPNGEHYLFPGGQPGMPIHTATLSRKLTDADIPDRISRSRALLALANDVPAAVIAAQLGLHATTTSGWAKFAQRDWSAYTASRLESLSEQTEETA</sequence>
<organism evidence="1 2">
    <name type="scientific">Mycobacterium xenopi</name>
    <dbReference type="NCBI Taxonomy" id="1789"/>
    <lineage>
        <taxon>Bacteria</taxon>
        <taxon>Bacillati</taxon>
        <taxon>Actinomycetota</taxon>
        <taxon>Actinomycetes</taxon>
        <taxon>Mycobacteriales</taxon>
        <taxon>Mycobacteriaceae</taxon>
        <taxon>Mycobacterium</taxon>
    </lineage>
</organism>
<proteinExistence type="predicted"/>
<dbReference type="KEGG" id="mxe:MYXE_34610"/>
<accession>A0AAD1H2K6</accession>
<dbReference type="EMBL" id="AP022314">
    <property type="protein sequence ID" value="BBU23671.1"/>
    <property type="molecule type" value="Genomic_DNA"/>
</dbReference>
<dbReference type="SUPFAM" id="SSF56349">
    <property type="entry name" value="DNA breaking-rejoining enzymes"/>
    <property type="match status" value="1"/>
</dbReference>
<protein>
    <recommendedName>
        <fullName evidence="3">Site-specific recombinase XerD</fullName>
    </recommendedName>
</protein>
<reference evidence="1 2" key="1">
    <citation type="submission" date="2019-12" db="EMBL/GenBank/DDBJ databases">
        <title>Complete genome sequence of Mycolicibacterium xenopi str. JCM15661T.</title>
        <authorList>
            <person name="Yoshida M."/>
            <person name="Fukano H."/>
            <person name="Asakura T."/>
            <person name="Hoshino Y."/>
        </authorList>
    </citation>
    <scope>NUCLEOTIDE SEQUENCE [LARGE SCALE GENOMIC DNA]</scope>
    <source>
        <strain evidence="1 2">JCM 15661T</strain>
    </source>
</reference>
<dbReference type="GO" id="GO:0003677">
    <property type="term" value="F:DNA binding"/>
    <property type="evidence" value="ECO:0007669"/>
    <property type="project" value="InterPro"/>
</dbReference>
<name>A0AAD1H2K6_MYCXE</name>
<dbReference type="RefSeq" id="WP_085196401.1">
    <property type="nucleotide sequence ID" value="NZ_AP022314.1"/>
</dbReference>